<organism evidence="3 5">
    <name type="scientific">Cucumis melo var. makuwa</name>
    <name type="common">Oriental melon</name>
    <dbReference type="NCBI Taxonomy" id="1194695"/>
    <lineage>
        <taxon>Eukaryota</taxon>
        <taxon>Viridiplantae</taxon>
        <taxon>Streptophyta</taxon>
        <taxon>Embryophyta</taxon>
        <taxon>Tracheophyta</taxon>
        <taxon>Spermatophyta</taxon>
        <taxon>Magnoliopsida</taxon>
        <taxon>eudicotyledons</taxon>
        <taxon>Gunneridae</taxon>
        <taxon>Pentapetalae</taxon>
        <taxon>rosids</taxon>
        <taxon>fabids</taxon>
        <taxon>Cucurbitales</taxon>
        <taxon>Cucurbitaceae</taxon>
        <taxon>Benincaseae</taxon>
        <taxon>Cucumis</taxon>
    </lineage>
</organism>
<reference evidence="4 5" key="1">
    <citation type="submission" date="2019-08" db="EMBL/GenBank/DDBJ databases">
        <title>Draft genome sequences of two oriental melons (Cucumis melo L. var makuwa).</title>
        <authorList>
            <person name="Kwon S.-Y."/>
        </authorList>
    </citation>
    <scope>NUCLEOTIDE SEQUENCE [LARGE SCALE GENOMIC DNA]</scope>
    <source>
        <strain evidence="5">cv. Chang Bougi</strain>
        <strain evidence="4">cv. SW 3</strain>
        <tissue evidence="3">Leaf</tissue>
    </source>
</reference>
<dbReference type="Proteomes" id="UP000321947">
    <property type="component" value="Unassembled WGS sequence"/>
</dbReference>
<name>A0A5D3C4T2_CUCMM</name>
<evidence type="ECO:0000256" key="1">
    <source>
        <dbReference type="SAM" id="MobiDB-lite"/>
    </source>
</evidence>
<evidence type="ECO:0000313" key="4">
    <source>
        <dbReference type="Proteomes" id="UP000321393"/>
    </source>
</evidence>
<evidence type="ECO:0008006" key="6">
    <source>
        <dbReference type="Google" id="ProtNLM"/>
    </source>
</evidence>
<dbReference type="AlphaFoldDB" id="A0A5D3C4T2"/>
<protein>
    <recommendedName>
        <fullName evidence="6">CACTA en-spm transposon protein</fullName>
    </recommendedName>
</protein>
<dbReference type="EMBL" id="SSTE01016227">
    <property type="protein sequence ID" value="KAA0041866.1"/>
    <property type="molecule type" value="Genomic_DNA"/>
</dbReference>
<evidence type="ECO:0000313" key="3">
    <source>
        <dbReference type="EMBL" id="TYK05389.1"/>
    </source>
</evidence>
<accession>A0A5D3C4T2</accession>
<comment type="caution">
    <text evidence="3">The sequence shown here is derived from an EMBL/GenBank/DDBJ whole genome shotgun (WGS) entry which is preliminary data.</text>
</comment>
<gene>
    <name evidence="3" type="ORF">E5676_scaffold83G00640</name>
    <name evidence="2" type="ORF">E6C27_scaffold67G002520</name>
</gene>
<sequence>MSPCTMSQFFVNLDESNDLFDFNAVEFNTVPGMSSVNDTSDASKPAAPTPKRRQHFSNLELDKYVEQLSMNKGAKAKQPYNHNNCAKSFLQRLHELAE</sequence>
<dbReference type="EMBL" id="SSTD01013865">
    <property type="protein sequence ID" value="TYK05389.1"/>
    <property type="molecule type" value="Genomic_DNA"/>
</dbReference>
<dbReference type="Proteomes" id="UP000321393">
    <property type="component" value="Unassembled WGS sequence"/>
</dbReference>
<evidence type="ECO:0000313" key="2">
    <source>
        <dbReference type="EMBL" id="KAA0041866.1"/>
    </source>
</evidence>
<proteinExistence type="predicted"/>
<feature type="compositionally biased region" description="Polar residues" evidence="1">
    <location>
        <begin position="32"/>
        <end position="42"/>
    </location>
</feature>
<evidence type="ECO:0000313" key="5">
    <source>
        <dbReference type="Proteomes" id="UP000321947"/>
    </source>
</evidence>
<feature type="region of interest" description="Disordered" evidence="1">
    <location>
        <begin position="32"/>
        <end position="54"/>
    </location>
</feature>